<keyword evidence="1" id="KW-0812">Transmembrane</keyword>
<name>A0A7H0G0J7_9GAMM</name>
<dbReference type="AlphaFoldDB" id="A0A7H0G0J7"/>
<dbReference type="EMBL" id="CP060820">
    <property type="protein sequence ID" value="QNP41813.1"/>
    <property type="molecule type" value="Genomic_DNA"/>
</dbReference>
<accession>A0A7H0G0J7</accession>
<keyword evidence="1" id="KW-1133">Transmembrane helix</keyword>
<keyword evidence="3" id="KW-1185">Reference proteome</keyword>
<feature type="transmembrane region" description="Helical" evidence="1">
    <location>
        <begin position="36"/>
        <end position="60"/>
    </location>
</feature>
<protein>
    <submittedName>
        <fullName evidence="2">Uncharacterized protein</fullName>
    </submittedName>
</protein>
<reference evidence="2 3" key="1">
    <citation type="submission" date="2020-08" db="EMBL/GenBank/DDBJ databases">
        <title>Lysobacter sp. II4 sp. nov., isolated from soil.</title>
        <authorList>
            <person name="Woo C.Y."/>
            <person name="Kim J."/>
        </authorList>
    </citation>
    <scope>NUCLEOTIDE SEQUENCE [LARGE SCALE GENOMIC DNA]</scope>
    <source>
        <strain evidence="2 3">II4</strain>
    </source>
</reference>
<dbReference type="RefSeq" id="WP_187713248.1">
    <property type="nucleotide sequence ID" value="NZ_CP060820.1"/>
</dbReference>
<dbReference type="KEGG" id="lsx:H8B22_06300"/>
<evidence type="ECO:0000313" key="3">
    <source>
        <dbReference type="Proteomes" id="UP000516018"/>
    </source>
</evidence>
<evidence type="ECO:0000256" key="1">
    <source>
        <dbReference type="SAM" id="Phobius"/>
    </source>
</evidence>
<feature type="transmembrane region" description="Helical" evidence="1">
    <location>
        <begin position="66"/>
        <end position="85"/>
    </location>
</feature>
<sequence>MHTVYVIAGGLLLLGIFVLFARALRDVPAARRRQLLLAFFPVWLACAAFNLWVGVARAGYPLADELPIFAVVFAVPAAVAYWCWLRQARGGD</sequence>
<dbReference type="Proteomes" id="UP000516018">
    <property type="component" value="Chromosome"/>
</dbReference>
<evidence type="ECO:0000313" key="2">
    <source>
        <dbReference type="EMBL" id="QNP41813.1"/>
    </source>
</evidence>
<keyword evidence="1" id="KW-0472">Membrane</keyword>
<proteinExistence type="predicted"/>
<gene>
    <name evidence="2" type="ORF">H8B22_06300</name>
</gene>
<feature type="transmembrane region" description="Helical" evidence="1">
    <location>
        <begin position="6"/>
        <end position="24"/>
    </location>
</feature>
<organism evidence="2 3">
    <name type="scientific">Agrilutibacter terrestris</name>
    <dbReference type="NCBI Taxonomy" id="2865112"/>
    <lineage>
        <taxon>Bacteria</taxon>
        <taxon>Pseudomonadati</taxon>
        <taxon>Pseudomonadota</taxon>
        <taxon>Gammaproteobacteria</taxon>
        <taxon>Lysobacterales</taxon>
        <taxon>Lysobacteraceae</taxon>
        <taxon>Agrilutibacter</taxon>
    </lineage>
</organism>